<organism evidence="2 3">
    <name type="scientific">Araneus ventricosus</name>
    <name type="common">Orbweaver spider</name>
    <name type="synonym">Epeira ventricosa</name>
    <dbReference type="NCBI Taxonomy" id="182803"/>
    <lineage>
        <taxon>Eukaryota</taxon>
        <taxon>Metazoa</taxon>
        <taxon>Ecdysozoa</taxon>
        <taxon>Arthropoda</taxon>
        <taxon>Chelicerata</taxon>
        <taxon>Arachnida</taxon>
        <taxon>Araneae</taxon>
        <taxon>Araneomorphae</taxon>
        <taxon>Entelegynae</taxon>
        <taxon>Araneoidea</taxon>
        <taxon>Araneidae</taxon>
        <taxon>Araneus</taxon>
    </lineage>
</organism>
<evidence type="ECO:0000256" key="1">
    <source>
        <dbReference type="SAM" id="MobiDB-lite"/>
    </source>
</evidence>
<dbReference type="EMBL" id="BGPR01000002">
    <property type="protein sequence ID" value="GBL73027.1"/>
    <property type="molecule type" value="Genomic_DNA"/>
</dbReference>
<protein>
    <submittedName>
        <fullName evidence="2">Uncharacterized protein</fullName>
    </submittedName>
</protein>
<sequence length="98" mass="10973">MLIKLTSRSEVTQELFWDRPCNSEPRSEHEDDTELSPLSPSFHTTPAGGRLSPPTYDLACGRSAYTVDLQWKQVSSLVPSGPEDETLPLGHRGFHHLK</sequence>
<accession>A0A4Y2A0E8</accession>
<name>A0A4Y2A0E8_ARAVE</name>
<reference evidence="2 3" key="1">
    <citation type="journal article" date="2019" name="Sci. Rep.">
        <title>Orb-weaving spider Araneus ventricosus genome elucidates the spidroin gene catalogue.</title>
        <authorList>
            <person name="Kono N."/>
            <person name="Nakamura H."/>
            <person name="Ohtoshi R."/>
            <person name="Moran D.A.P."/>
            <person name="Shinohara A."/>
            <person name="Yoshida Y."/>
            <person name="Fujiwara M."/>
            <person name="Mori M."/>
            <person name="Tomita M."/>
            <person name="Arakawa K."/>
        </authorList>
    </citation>
    <scope>NUCLEOTIDE SEQUENCE [LARGE SCALE GENOMIC DNA]</scope>
</reference>
<feature type="region of interest" description="Disordered" evidence="1">
    <location>
        <begin position="77"/>
        <end position="98"/>
    </location>
</feature>
<comment type="caution">
    <text evidence="2">The sequence shown here is derived from an EMBL/GenBank/DDBJ whole genome shotgun (WGS) entry which is preliminary data.</text>
</comment>
<feature type="region of interest" description="Disordered" evidence="1">
    <location>
        <begin position="16"/>
        <end position="55"/>
    </location>
</feature>
<evidence type="ECO:0000313" key="3">
    <source>
        <dbReference type="Proteomes" id="UP000499080"/>
    </source>
</evidence>
<keyword evidence="3" id="KW-1185">Reference proteome</keyword>
<evidence type="ECO:0000313" key="2">
    <source>
        <dbReference type="EMBL" id="GBL73027.1"/>
    </source>
</evidence>
<proteinExistence type="predicted"/>
<dbReference type="AlphaFoldDB" id="A0A4Y2A0E8"/>
<dbReference type="Proteomes" id="UP000499080">
    <property type="component" value="Unassembled WGS sequence"/>
</dbReference>
<gene>
    <name evidence="2" type="ORF">AVEN_128192_1</name>
</gene>